<dbReference type="Gene3D" id="3.40.30.160">
    <property type="entry name" value="Collagenase ColT, N-terminal domain"/>
    <property type="match status" value="1"/>
</dbReference>
<name>Q0N3X5_9ABAC</name>
<feature type="compositionally biased region" description="Polar residues" evidence="1">
    <location>
        <begin position="824"/>
        <end position="842"/>
    </location>
</feature>
<sequence>MFFVNTIIINYSNRDNIMTPSRLLFLAMSWSIMWSVSWSLNVSSINDLIDSVCVPVKFADARCDGNMLMKQIDQQIFNFRSTEDLALYASWLRLMNNLEYYKLHDPEQLIDIIAYNNDRFALINYNITRLMKKEASEVFRWVADTWTRYHTTHNYYVFKQTLPSFRNFFNTFVLWCDEDPAYFLTTALYAFRRTRESYQFTTHFRSIDDAAVELVVLANEYPLLGLEKEYIQQLFYINYVVHIKDIVQRRRFGSLYIAMSPDNILPKTVTFKEQMLAFHVHHNVENDTVVDAMRNETEYVFKSFVESFERVSVHYNYTPTDINVYVHESKKLYTIYGPLWNIATDNGGYTHINPRTRNIESHVYFENDILPRNYGHELHHAILYSVTSVHLMPAWYVEGAANRYGNRDCYEFDHKTLKMHQHTRIEKIVQASYTSSALVYGMGSALVAFLNEQQPAIFQTMANTNNYTLTITPMLEKEFNIYKQNKILECEMYLRNRTASMSSQLQSTSRINAYLQVQLDYKTAINNTNVFAECTNYIQINFEDVTFIMTPHKIIMANVYTNDSRSVSFAQHEIRFNRHKLSRFDYDWFLNGLIKQTLIYLGDVYNYIGIDNTAYNYRPETIFCQKQTQNPELGIIEFVSKTNVWSNFFNNMTVAEARQHIRNFVKSKEDCATFLNPVVVNDDIAANVPQYLKNYAYRINNVVTINILNKRDVYIKLDFRNNTILHLAALHNPNTYVQLSNQFSKECNSLLNYDNYTSNQLYQFYNNYKLSTGVVKVKYCFKYIKTQPKQNSLVPNIITTLLPAKTTFNLTTIIPKYINDDNKNVTSSTDNDNENVTSSSTDQPVTIRPIAKPIISSVHLLSTFTLAILTTYNYVSENENNKSNNNNNQNYKTRFVPVKLESDRLVPVKLESDQKVFGNDENEEETLYLNDNTTAPWTKEAIAAAAAAAVAPSNISYININKNDMYFVLASFFIVLILVNITYITITIVIYAKCCAIKKTTHINKNTKHKFNKTKFYSNNSIEEKSDTEAKLHMFE</sequence>
<keyword evidence="2" id="KW-0472">Membrane</keyword>
<keyword evidence="2" id="KW-1133">Transmembrane helix</keyword>
<reference evidence="3 4" key="1">
    <citation type="journal article" date="2009" name="BMC Genomics">
        <title>Genomic sequence, organization and characteristics of a new nucleopolyhedrovirus isolated from Clanis bilineata larva.</title>
        <authorList>
            <person name="Zhu S.Y."/>
            <person name="Yi J.P."/>
            <person name="Shen W.D."/>
            <person name="Wang L.Q."/>
            <person name="He H.G."/>
            <person name="Wang Y."/>
            <person name="Li B."/>
            <person name="Wang W.B."/>
        </authorList>
    </citation>
    <scope>NUCLEOTIDE SEQUENCE [LARGE SCALE GENOMIC DNA]</scope>
    <source>
        <strain evidence="3">DZ1</strain>
    </source>
</reference>
<dbReference type="GeneID" id="5141932"/>
<proteinExistence type="predicted"/>
<protein>
    <submittedName>
        <fullName evidence="3">Ld129-like protein</fullName>
    </submittedName>
</protein>
<feature type="transmembrane region" description="Helical" evidence="2">
    <location>
        <begin position="965"/>
        <end position="992"/>
    </location>
</feature>
<accession>Q0N3X5</accession>
<feature type="region of interest" description="Disordered" evidence="1">
    <location>
        <begin position="821"/>
        <end position="842"/>
    </location>
</feature>
<organism evidence="3 4">
    <name type="scientific">Clanis bilineata nucleopolyhedrovirus</name>
    <dbReference type="NCBI Taxonomy" id="1307957"/>
    <lineage>
        <taxon>Viruses</taxon>
        <taxon>Viruses incertae sedis</taxon>
        <taxon>Naldaviricetes</taxon>
        <taxon>Lefavirales</taxon>
        <taxon>Baculoviridae</taxon>
        <taxon>Alphabaculovirus</taxon>
        <taxon>Alphabaculovirus clabilineatae</taxon>
    </lineage>
</organism>
<evidence type="ECO:0000313" key="4">
    <source>
        <dbReference type="Proteomes" id="UP000214353"/>
    </source>
</evidence>
<evidence type="ECO:0000313" key="3">
    <source>
        <dbReference type="EMBL" id="ABF47468.1"/>
    </source>
</evidence>
<dbReference type="EMBL" id="DQ504428">
    <property type="protein sequence ID" value="ABF47468.1"/>
    <property type="molecule type" value="Genomic_DNA"/>
</dbReference>
<dbReference type="Proteomes" id="UP000214353">
    <property type="component" value="Segment"/>
</dbReference>
<keyword evidence="4" id="KW-1185">Reference proteome</keyword>
<evidence type="ECO:0000256" key="1">
    <source>
        <dbReference type="SAM" id="MobiDB-lite"/>
    </source>
</evidence>
<dbReference type="OrthoDB" id="6830at10239"/>
<keyword evidence="2" id="KW-0812">Transmembrane</keyword>
<evidence type="ECO:0000256" key="2">
    <source>
        <dbReference type="SAM" id="Phobius"/>
    </source>
</evidence>
<dbReference type="KEGG" id="vg:5141932"/>
<dbReference type="RefSeq" id="YP_717666.1">
    <property type="nucleotide sequence ID" value="NC_008293.1"/>
</dbReference>